<keyword evidence="1" id="KW-0472">Membrane</keyword>
<dbReference type="EMBL" id="GGEC01033094">
    <property type="protein sequence ID" value="MBX13578.1"/>
    <property type="molecule type" value="Transcribed_RNA"/>
</dbReference>
<evidence type="ECO:0000313" key="3">
    <source>
        <dbReference type="EMBL" id="MBX13578.1"/>
    </source>
</evidence>
<evidence type="ECO:0000256" key="2">
    <source>
        <dbReference type="SAM" id="SignalP"/>
    </source>
</evidence>
<name>A0A2P2L6G9_RHIMU</name>
<protein>
    <submittedName>
        <fullName evidence="3">Uncharacterized protein</fullName>
    </submittedName>
</protein>
<reference evidence="3" key="1">
    <citation type="submission" date="2018-02" db="EMBL/GenBank/DDBJ databases">
        <title>Rhizophora mucronata_Transcriptome.</title>
        <authorList>
            <person name="Meera S.P."/>
            <person name="Sreeshan A."/>
            <person name="Augustine A."/>
        </authorList>
    </citation>
    <scope>NUCLEOTIDE SEQUENCE</scope>
    <source>
        <tissue evidence="3">Leaf</tissue>
    </source>
</reference>
<organism evidence="3">
    <name type="scientific">Rhizophora mucronata</name>
    <name type="common">Asiatic mangrove</name>
    <dbReference type="NCBI Taxonomy" id="61149"/>
    <lineage>
        <taxon>Eukaryota</taxon>
        <taxon>Viridiplantae</taxon>
        <taxon>Streptophyta</taxon>
        <taxon>Embryophyta</taxon>
        <taxon>Tracheophyta</taxon>
        <taxon>Spermatophyta</taxon>
        <taxon>Magnoliopsida</taxon>
        <taxon>eudicotyledons</taxon>
        <taxon>Gunneridae</taxon>
        <taxon>Pentapetalae</taxon>
        <taxon>rosids</taxon>
        <taxon>fabids</taxon>
        <taxon>Malpighiales</taxon>
        <taxon>Rhizophoraceae</taxon>
        <taxon>Rhizophora</taxon>
    </lineage>
</organism>
<feature type="transmembrane region" description="Helical" evidence="1">
    <location>
        <begin position="35"/>
        <end position="53"/>
    </location>
</feature>
<keyword evidence="1" id="KW-0812">Transmembrane</keyword>
<proteinExistence type="predicted"/>
<accession>A0A2P2L6G9</accession>
<dbReference type="AlphaFoldDB" id="A0A2P2L6G9"/>
<keyword evidence="1" id="KW-1133">Transmembrane helix</keyword>
<sequence>MVVFLCWVFALIPVESITKWVSSFQRMHFVGDEHFLPLFFLSLFFIFIYFFCFS</sequence>
<feature type="signal peptide" evidence="2">
    <location>
        <begin position="1"/>
        <end position="16"/>
    </location>
</feature>
<evidence type="ECO:0000256" key="1">
    <source>
        <dbReference type="SAM" id="Phobius"/>
    </source>
</evidence>
<keyword evidence="2" id="KW-0732">Signal</keyword>
<feature type="chain" id="PRO_5015172902" evidence="2">
    <location>
        <begin position="17"/>
        <end position="54"/>
    </location>
</feature>